<evidence type="ECO:0000256" key="1">
    <source>
        <dbReference type="SAM" id="Phobius"/>
    </source>
</evidence>
<dbReference type="AlphaFoldDB" id="A0AAN7ZZZ2"/>
<feature type="transmembrane region" description="Helical" evidence="1">
    <location>
        <begin position="57"/>
        <end position="78"/>
    </location>
</feature>
<sequence>MAHSHTKLTSAHLLPSFIVINFVHYILQLLEGTRSTKAFCSQLQQHTTDGRMRNVEMVPAMLALLVSMLSVIVEGTIYRGHDQLIMSKSFRDRAIPVAYEVISDVNDDGLKSVIGAQLTRGPSGRGEVIRYGRISLPNGPFRPLPNGKAYIPLLQPIPADYTEEDLNVHGRLGFYWNEHFVAHNHGGVVDSLTRRTKIVARWKDAMKTHQAD</sequence>
<keyword evidence="1" id="KW-1133">Transmembrane helix</keyword>
<organism evidence="2 3">
    <name type="scientific">Elasticomyces elasticus</name>
    <dbReference type="NCBI Taxonomy" id="574655"/>
    <lineage>
        <taxon>Eukaryota</taxon>
        <taxon>Fungi</taxon>
        <taxon>Dikarya</taxon>
        <taxon>Ascomycota</taxon>
        <taxon>Pezizomycotina</taxon>
        <taxon>Dothideomycetes</taxon>
        <taxon>Dothideomycetidae</taxon>
        <taxon>Mycosphaerellales</taxon>
        <taxon>Teratosphaeriaceae</taxon>
        <taxon>Elasticomyces</taxon>
    </lineage>
</organism>
<proteinExistence type="predicted"/>
<keyword evidence="1" id="KW-0472">Membrane</keyword>
<dbReference type="Proteomes" id="UP001310594">
    <property type="component" value="Unassembled WGS sequence"/>
</dbReference>
<evidence type="ECO:0000313" key="2">
    <source>
        <dbReference type="EMBL" id="KAK5695312.1"/>
    </source>
</evidence>
<keyword evidence="1" id="KW-0812">Transmembrane</keyword>
<feature type="transmembrane region" description="Helical" evidence="1">
    <location>
        <begin position="12"/>
        <end position="30"/>
    </location>
</feature>
<evidence type="ECO:0000313" key="3">
    <source>
        <dbReference type="Proteomes" id="UP001310594"/>
    </source>
</evidence>
<comment type="caution">
    <text evidence="2">The sequence shown here is derived from an EMBL/GenBank/DDBJ whole genome shotgun (WGS) entry which is preliminary data.</text>
</comment>
<reference evidence="2" key="1">
    <citation type="submission" date="2023-08" db="EMBL/GenBank/DDBJ databases">
        <title>Black Yeasts Isolated from many extreme environments.</title>
        <authorList>
            <person name="Coleine C."/>
            <person name="Stajich J.E."/>
            <person name="Selbmann L."/>
        </authorList>
    </citation>
    <scope>NUCLEOTIDE SEQUENCE</scope>
    <source>
        <strain evidence="2">CCFEE 5810</strain>
    </source>
</reference>
<accession>A0AAN7ZZZ2</accession>
<protein>
    <submittedName>
        <fullName evidence="2">Uncharacterized protein</fullName>
    </submittedName>
</protein>
<gene>
    <name evidence="2" type="ORF">LTR97_008818</name>
</gene>
<name>A0AAN7ZZZ2_9PEZI</name>
<dbReference type="EMBL" id="JAVRQU010000014">
    <property type="protein sequence ID" value="KAK5695312.1"/>
    <property type="molecule type" value="Genomic_DNA"/>
</dbReference>